<gene>
    <name evidence="1" type="ORF">CCACVL1_02302</name>
</gene>
<evidence type="ECO:0000313" key="1">
    <source>
        <dbReference type="EMBL" id="OMP03703.1"/>
    </source>
</evidence>
<protein>
    <submittedName>
        <fullName evidence="1">Uncharacterized protein</fullName>
    </submittedName>
</protein>
<organism evidence="1 2">
    <name type="scientific">Corchorus capsularis</name>
    <name type="common">Jute</name>
    <dbReference type="NCBI Taxonomy" id="210143"/>
    <lineage>
        <taxon>Eukaryota</taxon>
        <taxon>Viridiplantae</taxon>
        <taxon>Streptophyta</taxon>
        <taxon>Embryophyta</taxon>
        <taxon>Tracheophyta</taxon>
        <taxon>Spermatophyta</taxon>
        <taxon>Magnoliopsida</taxon>
        <taxon>eudicotyledons</taxon>
        <taxon>Gunneridae</taxon>
        <taxon>Pentapetalae</taxon>
        <taxon>rosids</taxon>
        <taxon>malvids</taxon>
        <taxon>Malvales</taxon>
        <taxon>Malvaceae</taxon>
        <taxon>Grewioideae</taxon>
        <taxon>Apeibeae</taxon>
        <taxon>Corchorus</taxon>
    </lineage>
</organism>
<comment type="caution">
    <text evidence="1">The sequence shown here is derived from an EMBL/GenBank/DDBJ whole genome shotgun (WGS) entry which is preliminary data.</text>
</comment>
<dbReference type="AlphaFoldDB" id="A0A1R3K9F4"/>
<reference evidence="1 2" key="1">
    <citation type="submission" date="2013-09" db="EMBL/GenBank/DDBJ databases">
        <title>Corchorus capsularis genome sequencing.</title>
        <authorList>
            <person name="Alam M."/>
            <person name="Haque M.S."/>
            <person name="Islam M.S."/>
            <person name="Emdad E.M."/>
            <person name="Islam M.M."/>
            <person name="Ahmed B."/>
            <person name="Halim A."/>
            <person name="Hossen Q.M.M."/>
            <person name="Hossain M.Z."/>
            <person name="Ahmed R."/>
            <person name="Khan M.M."/>
            <person name="Islam R."/>
            <person name="Rashid M.M."/>
            <person name="Khan S.A."/>
            <person name="Rahman M.S."/>
            <person name="Alam M."/>
        </authorList>
    </citation>
    <scope>NUCLEOTIDE SEQUENCE [LARGE SCALE GENOMIC DNA]</scope>
    <source>
        <strain evidence="2">cv. CVL-1</strain>
        <tissue evidence="1">Whole seedling</tissue>
    </source>
</reference>
<evidence type="ECO:0000313" key="2">
    <source>
        <dbReference type="Proteomes" id="UP000188268"/>
    </source>
</evidence>
<keyword evidence="2" id="KW-1185">Reference proteome</keyword>
<accession>A0A1R3K9F4</accession>
<proteinExistence type="predicted"/>
<sequence>MASRKTCQIGYCLQFDALFVVEVVMMQANDALKVLKKRLGN</sequence>
<dbReference type="Proteomes" id="UP000188268">
    <property type="component" value="Unassembled WGS sequence"/>
</dbReference>
<dbReference type="Gramene" id="OMP03703">
    <property type="protein sequence ID" value="OMP03703"/>
    <property type="gene ID" value="CCACVL1_02302"/>
</dbReference>
<name>A0A1R3K9F4_COCAP</name>
<dbReference type="EMBL" id="AWWV01005983">
    <property type="protein sequence ID" value="OMP03703.1"/>
    <property type="molecule type" value="Genomic_DNA"/>
</dbReference>